<reference evidence="2" key="1">
    <citation type="submission" date="2025-05" db="UniProtKB">
        <authorList>
            <consortium name="Ensembl"/>
        </authorList>
    </citation>
    <scope>IDENTIFICATION</scope>
</reference>
<evidence type="ECO:0000313" key="3">
    <source>
        <dbReference type="Proteomes" id="UP000264820"/>
    </source>
</evidence>
<dbReference type="Gene3D" id="1.25.40.180">
    <property type="match status" value="1"/>
</dbReference>
<accession>A0A3Q2YQ06</accession>
<dbReference type="STRING" id="109280.ENSHCOP00000020671"/>
<name>A0A3Q2YQ06_HIPCM</name>
<dbReference type="Proteomes" id="UP000264820">
    <property type="component" value="Unplaced"/>
</dbReference>
<dbReference type="Ensembl" id="ENSHCOT00000005594.1">
    <property type="protein sequence ID" value="ENSHCOP00000020670.1"/>
    <property type="gene ID" value="ENSHCOG00000006954.1"/>
</dbReference>
<evidence type="ECO:0000256" key="1">
    <source>
        <dbReference type="SAM" id="MobiDB-lite"/>
    </source>
</evidence>
<dbReference type="Ensembl" id="ENSHCOT00000005592.1">
    <property type="protein sequence ID" value="ENSHCOP00000020671.1"/>
    <property type="gene ID" value="ENSHCOG00000006954.1"/>
</dbReference>
<evidence type="ECO:0000313" key="2">
    <source>
        <dbReference type="Ensembl" id="ENSHCOP00000020671.1"/>
    </source>
</evidence>
<dbReference type="GeneTree" id="ENSGT00940000182476"/>
<protein>
    <submittedName>
        <fullName evidence="2">Uncharacterized protein</fullName>
    </submittedName>
</protein>
<proteinExistence type="predicted"/>
<feature type="region of interest" description="Disordered" evidence="1">
    <location>
        <begin position="1"/>
        <end position="28"/>
    </location>
</feature>
<organism evidence="2 3">
    <name type="scientific">Hippocampus comes</name>
    <name type="common">Tiger tail seahorse</name>
    <dbReference type="NCBI Taxonomy" id="109280"/>
    <lineage>
        <taxon>Eukaryota</taxon>
        <taxon>Metazoa</taxon>
        <taxon>Chordata</taxon>
        <taxon>Craniata</taxon>
        <taxon>Vertebrata</taxon>
        <taxon>Euteleostomi</taxon>
        <taxon>Actinopterygii</taxon>
        <taxon>Neopterygii</taxon>
        <taxon>Teleostei</taxon>
        <taxon>Neoteleostei</taxon>
        <taxon>Acanthomorphata</taxon>
        <taxon>Syngnathiaria</taxon>
        <taxon>Syngnathiformes</taxon>
        <taxon>Syngnathoidei</taxon>
        <taxon>Syngnathidae</taxon>
        <taxon>Hippocampus</taxon>
    </lineage>
</organism>
<sequence length="80" mass="9417">MSRRRHSDSYDGGQDHKRRRTSEPTEIEDSLESLICNVGEKVMFYTESDDKDDEKPNKISRLQITFFLFFVLGNNFVNLL</sequence>
<keyword evidence="3" id="KW-1185">Reference proteome</keyword>
<dbReference type="AlphaFoldDB" id="A0A3Q2YQ06"/>